<feature type="domain" description="UspA" evidence="2">
    <location>
        <begin position="221"/>
        <end position="284"/>
    </location>
</feature>
<proteinExistence type="inferred from homology"/>
<dbReference type="Proteomes" id="UP001164020">
    <property type="component" value="Chromosome"/>
</dbReference>
<dbReference type="SUPFAM" id="SSF52402">
    <property type="entry name" value="Adenine nucleotide alpha hydrolases-like"/>
    <property type="match status" value="2"/>
</dbReference>
<sequence length="284" mass="30152">MLRKILVPVRGDGMVASVLGHAAALAKRHRAHVVVAHCRAQAKDLMPSGVPLPAFARTTFLKQAQDLADQQEQHLRSVLHRLTAEFGLTEGDPTLGEAASCAFIEQNGRMADVIRSNGRLADLVVVAKPDRDRNLGTNSLKAGLFGTGRPVLMCPGQKPAPSDLGARIAIGWNGSLEAARAVALTTDLLQAAAEVTILTGGDGETHGTTTEDLVDYYRLRGIAASIVKFDARNPGAALLEKTVEIGADLLVMGAYGQSHERETLFGGNTQTVVDRATIPVLFVH</sequence>
<dbReference type="RefSeq" id="WP_268882539.1">
    <property type="nucleotide sequence ID" value="NZ_CP114029.1"/>
</dbReference>
<evidence type="ECO:0000313" key="3">
    <source>
        <dbReference type="EMBL" id="WAP70087.1"/>
    </source>
</evidence>
<dbReference type="PRINTS" id="PR01438">
    <property type="entry name" value="UNVRSLSTRESS"/>
</dbReference>
<evidence type="ECO:0000313" key="4">
    <source>
        <dbReference type="Proteomes" id="UP001164020"/>
    </source>
</evidence>
<dbReference type="CDD" id="cd00293">
    <property type="entry name" value="USP-like"/>
    <property type="match status" value="1"/>
</dbReference>
<dbReference type="InterPro" id="IPR006015">
    <property type="entry name" value="Universal_stress_UspA"/>
</dbReference>
<dbReference type="Gene3D" id="3.40.50.12370">
    <property type="match status" value="1"/>
</dbReference>
<dbReference type="Pfam" id="PF00582">
    <property type="entry name" value="Usp"/>
    <property type="match status" value="1"/>
</dbReference>
<gene>
    <name evidence="3" type="ORF">OH818_08120</name>
</gene>
<dbReference type="PANTHER" id="PTHR46268:SF15">
    <property type="entry name" value="UNIVERSAL STRESS PROTEIN HP_0031"/>
    <property type="match status" value="1"/>
</dbReference>
<dbReference type="InterPro" id="IPR006016">
    <property type="entry name" value="UspA"/>
</dbReference>
<reference evidence="3" key="1">
    <citation type="submission" date="2022-12" db="EMBL/GenBank/DDBJ databases">
        <title>Jiella pelagia sp. nov., isolated from phosphonate enriched culture of Northwest Pacific surface seawater.</title>
        <authorList>
            <person name="Shin D.Y."/>
            <person name="Hwang C.Y."/>
        </authorList>
    </citation>
    <scope>NUCLEOTIDE SEQUENCE</scope>
    <source>
        <strain evidence="3">HL-NP1</strain>
    </source>
</reference>
<protein>
    <submittedName>
        <fullName evidence="3">Universal stress protein</fullName>
    </submittedName>
</protein>
<accession>A0ABY7C1X7</accession>
<dbReference type="PANTHER" id="PTHR46268">
    <property type="entry name" value="STRESS RESPONSE PROTEIN NHAX"/>
    <property type="match status" value="1"/>
</dbReference>
<name>A0ABY7C1X7_9HYPH</name>
<comment type="similarity">
    <text evidence="1">Belongs to the universal stress protein A family.</text>
</comment>
<evidence type="ECO:0000256" key="1">
    <source>
        <dbReference type="ARBA" id="ARBA00008791"/>
    </source>
</evidence>
<organism evidence="3 4">
    <name type="scientific">Jiella pelagia</name>
    <dbReference type="NCBI Taxonomy" id="2986949"/>
    <lineage>
        <taxon>Bacteria</taxon>
        <taxon>Pseudomonadati</taxon>
        <taxon>Pseudomonadota</taxon>
        <taxon>Alphaproteobacteria</taxon>
        <taxon>Hyphomicrobiales</taxon>
        <taxon>Aurantimonadaceae</taxon>
        <taxon>Jiella</taxon>
    </lineage>
</organism>
<dbReference type="EMBL" id="CP114029">
    <property type="protein sequence ID" value="WAP70087.1"/>
    <property type="molecule type" value="Genomic_DNA"/>
</dbReference>
<evidence type="ECO:0000259" key="2">
    <source>
        <dbReference type="Pfam" id="PF00582"/>
    </source>
</evidence>
<keyword evidence="4" id="KW-1185">Reference proteome</keyword>